<evidence type="ECO:0000313" key="3">
    <source>
        <dbReference type="Proteomes" id="UP000700596"/>
    </source>
</evidence>
<protein>
    <submittedName>
        <fullName evidence="2">Uncharacterized protein</fullName>
    </submittedName>
</protein>
<gene>
    <name evidence="2" type="ORF">B0J11DRAFT_616058</name>
</gene>
<dbReference type="Proteomes" id="UP000700596">
    <property type="component" value="Unassembled WGS sequence"/>
</dbReference>
<evidence type="ECO:0000256" key="1">
    <source>
        <dbReference type="SAM" id="MobiDB-lite"/>
    </source>
</evidence>
<dbReference type="AlphaFoldDB" id="A0A9P9DNH0"/>
<reference evidence="2" key="1">
    <citation type="journal article" date="2021" name="Nat. Commun.">
        <title>Genetic determinants of endophytism in the Arabidopsis root mycobiome.</title>
        <authorList>
            <person name="Mesny F."/>
            <person name="Miyauchi S."/>
            <person name="Thiergart T."/>
            <person name="Pickel B."/>
            <person name="Atanasova L."/>
            <person name="Karlsson M."/>
            <person name="Huettel B."/>
            <person name="Barry K.W."/>
            <person name="Haridas S."/>
            <person name="Chen C."/>
            <person name="Bauer D."/>
            <person name="Andreopoulos W."/>
            <person name="Pangilinan J."/>
            <person name="LaButti K."/>
            <person name="Riley R."/>
            <person name="Lipzen A."/>
            <person name="Clum A."/>
            <person name="Drula E."/>
            <person name="Henrissat B."/>
            <person name="Kohler A."/>
            <person name="Grigoriev I.V."/>
            <person name="Martin F.M."/>
            <person name="Hacquard S."/>
        </authorList>
    </citation>
    <scope>NUCLEOTIDE SEQUENCE</scope>
    <source>
        <strain evidence="2">MPI-CAGE-CH-0243</strain>
    </source>
</reference>
<feature type="compositionally biased region" description="Pro residues" evidence="1">
    <location>
        <begin position="789"/>
        <end position="799"/>
    </location>
</feature>
<feature type="region of interest" description="Disordered" evidence="1">
    <location>
        <begin position="585"/>
        <end position="605"/>
    </location>
</feature>
<evidence type="ECO:0000313" key="2">
    <source>
        <dbReference type="EMBL" id="KAH7122664.1"/>
    </source>
</evidence>
<feature type="compositionally biased region" description="Polar residues" evidence="1">
    <location>
        <begin position="812"/>
        <end position="832"/>
    </location>
</feature>
<proteinExistence type="predicted"/>
<name>A0A9P9DNH0_9PLEO</name>
<accession>A0A9P9DNH0</accession>
<feature type="compositionally biased region" description="Acidic residues" evidence="1">
    <location>
        <begin position="587"/>
        <end position="596"/>
    </location>
</feature>
<comment type="caution">
    <text evidence="2">The sequence shown here is derived from an EMBL/GenBank/DDBJ whole genome shotgun (WGS) entry which is preliminary data.</text>
</comment>
<organism evidence="2 3">
    <name type="scientific">Dendryphion nanum</name>
    <dbReference type="NCBI Taxonomy" id="256645"/>
    <lineage>
        <taxon>Eukaryota</taxon>
        <taxon>Fungi</taxon>
        <taxon>Dikarya</taxon>
        <taxon>Ascomycota</taxon>
        <taxon>Pezizomycotina</taxon>
        <taxon>Dothideomycetes</taxon>
        <taxon>Pleosporomycetidae</taxon>
        <taxon>Pleosporales</taxon>
        <taxon>Torulaceae</taxon>
        <taxon>Dendryphion</taxon>
    </lineage>
</organism>
<dbReference type="EMBL" id="JAGMWT010000009">
    <property type="protein sequence ID" value="KAH7122664.1"/>
    <property type="molecule type" value="Genomic_DNA"/>
</dbReference>
<feature type="region of interest" description="Disordered" evidence="1">
    <location>
        <begin position="688"/>
        <end position="832"/>
    </location>
</feature>
<feature type="compositionally biased region" description="Acidic residues" evidence="1">
    <location>
        <begin position="739"/>
        <end position="748"/>
    </location>
</feature>
<keyword evidence="3" id="KW-1185">Reference proteome</keyword>
<sequence>MAFFDIDDVWESQNMKDEMNTMCKSRLDSVHDFVVTEGKENLLPKDIHGVVQAVADIVKPTLQEHIEKSMSPNATQAIVMAVLQKSTPDIGEMVRSVVQIELSHILDVQDKHMSRLRQEVAYLRQEINDLRNDNKIEAQKMPTSDDNIEDIKITAALYVRQEFQQVHDRLDRQDLDQAAIKNNVEVIMGIVQDLQISAIGQNDSAYGSQYGPSYRSSPGRSVVQQASSLEGAETVAAGIGTNVQVYPIDQSDGCNVINSHKLHENFPQSDQTRISSQCDAQTCLDIIVDAIKNKARLIGVSGQFYDDLTVVEMVSYHLEHVLEISIDMLQLRTEEIIFDLDRMPTDDWVAAMRALYLQLPSTQILANKYNIDSAAGSPHIREQVREGILGATIDASHRALKMGVNPGADLVPNNTLEHIAFIGEQSLYNNCNDDEVVYMNKATEMCNNINNLAPQDWVKTVCNEIRPLINLHQPSPAVSAQPGEAYLVPTVHIPESVEMVDVRPSDVPNTDPQQAFEDDITTGSDLKVEMIVNSTSHWEQGSQTAKKTAPLRNPFGRGISHGHTNLKADSGLGLYRRYPPRLTAMDFDTDSEDEDSDAKLVSEKDQRYPTDYRQHGWSPVGNSEQPPVQAPELAYNENTSKTYRSLYTANRIVQYHELDELEYAEVDIDMENNNEEGYGIFRPQSLPTVEEGIDGTSFDQGNPPGRASSSLFWPSENGRFIREGGLSPSPPPKNVSELSDYEDEDDDDNNNKGEEPDASNIPPPSPQQSCWSMREDFPLNLEKEEENPPKSPPSTPPPTSKWAGVKRRSSDESISPRPTSRQKRFPSQWTMR</sequence>